<sequence length="68" mass="7753">MANICFYGDPTDCENTGWHFYAKATESTRDLKDYMSSLPKQALITSNKNSCNNSKRHELVTGTCYRSH</sequence>
<proteinExistence type="predicted"/>
<reference evidence="2" key="1">
    <citation type="journal article" date="2015" name="Nat. Genet.">
        <title>The genome and transcriptome of the zoonotic hookworm Ancylostoma ceylanicum identify infection-specific gene families.</title>
        <authorList>
            <person name="Schwarz E.M."/>
            <person name="Hu Y."/>
            <person name="Antoshechkin I."/>
            <person name="Miller M.M."/>
            <person name="Sternberg P.W."/>
            <person name="Aroian R.V."/>
        </authorList>
    </citation>
    <scope>NUCLEOTIDE SEQUENCE</scope>
    <source>
        <strain evidence="2">HY135</strain>
    </source>
</reference>
<evidence type="ECO:0000313" key="2">
    <source>
        <dbReference type="Proteomes" id="UP000024635"/>
    </source>
</evidence>
<accession>A0A016TJZ4</accession>
<keyword evidence="2" id="KW-1185">Reference proteome</keyword>
<dbReference type="Proteomes" id="UP000024635">
    <property type="component" value="Unassembled WGS sequence"/>
</dbReference>
<dbReference type="AlphaFoldDB" id="A0A016TJZ4"/>
<gene>
    <name evidence="1" type="primary">Acey_s0097.g3049</name>
    <name evidence="1" type="ORF">Y032_0097g3049</name>
</gene>
<organism evidence="1 2">
    <name type="scientific">Ancylostoma ceylanicum</name>
    <dbReference type="NCBI Taxonomy" id="53326"/>
    <lineage>
        <taxon>Eukaryota</taxon>
        <taxon>Metazoa</taxon>
        <taxon>Ecdysozoa</taxon>
        <taxon>Nematoda</taxon>
        <taxon>Chromadorea</taxon>
        <taxon>Rhabditida</taxon>
        <taxon>Rhabditina</taxon>
        <taxon>Rhabditomorpha</taxon>
        <taxon>Strongyloidea</taxon>
        <taxon>Ancylostomatidae</taxon>
        <taxon>Ancylostomatinae</taxon>
        <taxon>Ancylostoma</taxon>
    </lineage>
</organism>
<evidence type="ECO:0000313" key="1">
    <source>
        <dbReference type="EMBL" id="EYC02967.1"/>
    </source>
</evidence>
<protein>
    <submittedName>
        <fullName evidence="1">Uncharacterized protein</fullName>
    </submittedName>
</protein>
<comment type="caution">
    <text evidence="1">The sequence shown here is derived from an EMBL/GenBank/DDBJ whole genome shotgun (WGS) entry which is preliminary data.</text>
</comment>
<name>A0A016TJZ4_9BILA</name>
<dbReference type="EMBL" id="JARK01001433">
    <property type="protein sequence ID" value="EYC02967.1"/>
    <property type="molecule type" value="Genomic_DNA"/>
</dbReference>